<dbReference type="PANTHER" id="PTHR24104">
    <property type="entry name" value="E3 UBIQUITIN-PROTEIN LIGASE NHLRC1-RELATED"/>
    <property type="match status" value="1"/>
</dbReference>
<proteinExistence type="predicted"/>
<comment type="caution">
    <text evidence="3">The sequence shown here is derived from an EMBL/GenBank/DDBJ whole genome shotgun (WGS) entry which is preliminary data.</text>
</comment>
<sequence length="1144" mass="128132">MNVPSSCYGLFIDINNNLYCSLSNQNQVVKKWLDGDSLTPIIVAGIDHPDSTSDALNSPNGIFVDVNLNLYVADKNNHRIQMYGREQLHGTTVAGSTSNNITVTLQEPTGVTLDGDGYLYIVDRHDARIVRGKGNRFRCILGCFSTGYANNRLMRPRNLAFDNRGNIYVSDEMSHQILKFTYYNRSCNRITSNVTSRHLSFNRPKFCATAAWTSFGTTFASIRTLPSYIFVTANNSVYVLSPSSSHIYIWRSHAIHSPIIIVIDYLRPNSIFVRNENEIYIDKGNSNHTVERWILETNMSVPIMNVPSSCHGLFIDLNNYIYCSLKDYNQVVKKWLDDDLLTPIVVAGTNHPESTSNALNSPSGIFVDTNFDLYVADTYNNRIQMFEQGQLHAITVAGSTSKNTTITLNEPTGITLDGDGYLYISDDENDRIVRGGPHGFQCILGCIKSNSQASKLTHPSRMAFDSHGNIYTIDTAYARIQKFTFSKSSCNQITSNISSITTSRNLSFNRPKFCATAGWTSFGTTFASIRTLPSYIFVTANNSVYVLSRSSFHIYIWRSHAIHSPIIIVINSLRPESIFVRNENEIYIDRGQLNQTVERWILETNMSVPIMNVPSSCHGLFIDLNNYIYCSLNSYNQVVKKWLDDDLLTPIVVAGTNHPDSTSDALNSPSGIFVDTNFDLYVADTYNNRIQMFEQGQSHAITVAGSTSNNITVTLREPTGITLDGDGYLYISDVKSNRIVRGGPHGFQCILGCIKSNSFTNALTHPYHMAFDSYGNIYTFDTAYVRIQKFTFSKSSCSQITSNISSIATSRNLSFNQPKLCPSATWNSFATTFVSKDVINGTPYFIFITTNNSIYVVDQSTSRIHIWSNDFTVPTITVSDKLISSKSLFVLNNNEIYIDKSSGNNRQYFVEKFILDANISVFIMNTYGLCWGLFIDINNNIYCLVNKYHLVAKKSLDDNDTRVIIVAGNGQRGSTFDVLDSPSGIFVGTNLDLYVADTNNHRIQMFKQGQLHGITVAGSTSEKITTGLNHPTGITLDDNGYLYIVDSFNNRIVRGKGNTFRCILGCVAPGSDPHKLKGPRQMAFDSYGNIYVVDTDNHRIQKFSFLKKSCESSVMITSTPMLSHSTTILLKYSMFYLMLFMFCI</sequence>
<gene>
    <name evidence="3" type="ORF">EDS130_LOCUS39182</name>
</gene>
<dbReference type="Gene3D" id="2.120.10.30">
    <property type="entry name" value="TolB, C-terminal domain"/>
    <property type="match status" value="4"/>
</dbReference>
<dbReference type="SUPFAM" id="SSF101898">
    <property type="entry name" value="NHL repeat"/>
    <property type="match status" value="3"/>
</dbReference>
<accession>A0A815P801</accession>
<feature type="repeat" description="NHL" evidence="2">
    <location>
        <begin position="970"/>
        <end position="1009"/>
    </location>
</feature>
<dbReference type="InterPro" id="IPR011042">
    <property type="entry name" value="6-blade_b-propeller_TolB-like"/>
</dbReference>
<dbReference type="SUPFAM" id="SSF63829">
    <property type="entry name" value="Calcium-dependent phosphotriesterase"/>
    <property type="match status" value="1"/>
</dbReference>
<keyword evidence="1" id="KW-0677">Repeat</keyword>
<dbReference type="CDD" id="cd05819">
    <property type="entry name" value="NHL"/>
    <property type="match status" value="3"/>
</dbReference>
<dbReference type="Proteomes" id="UP000663852">
    <property type="component" value="Unassembled WGS sequence"/>
</dbReference>
<evidence type="ECO:0000313" key="3">
    <source>
        <dbReference type="EMBL" id="CAF1445577.1"/>
    </source>
</evidence>
<feature type="repeat" description="NHL" evidence="2">
    <location>
        <begin position="142"/>
        <end position="183"/>
    </location>
</feature>
<dbReference type="OrthoDB" id="10020332at2759"/>
<dbReference type="InterPro" id="IPR001258">
    <property type="entry name" value="NHL_repeat"/>
</dbReference>
<feature type="repeat" description="NHL" evidence="2">
    <location>
        <begin position="1070"/>
        <end position="1106"/>
    </location>
</feature>
<protein>
    <submittedName>
        <fullName evidence="3">Uncharacterized protein</fullName>
    </submittedName>
</protein>
<feature type="repeat" description="NHL" evidence="2">
    <location>
        <begin position="666"/>
        <end position="696"/>
    </location>
</feature>
<dbReference type="InterPro" id="IPR050952">
    <property type="entry name" value="TRIM-NHL_E3_ligases"/>
</dbReference>
<name>A0A815P801_ADIRI</name>
<dbReference type="GO" id="GO:0008270">
    <property type="term" value="F:zinc ion binding"/>
    <property type="evidence" value="ECO:0007669"/>
    <property type="project" value="UniProtKB-KW"/>
</dbReference>
<feature type="repeat" description="NHL" evidence="2">
    <location>
        <begin position="56"/>
        <end position="86"/>
    </location>
</feature>
<evidence type="ECO:0000313" key="4">
    <source>
        <dbReference type="Proteomes" id="UP000663852"/>
    </source>
</evidence>
<evidence type="ECO:0000256" key="2">
    <source>
        <dbReference type="PROSITE-ProRule" id="PRU00504"/>
    </source>
</evidence>
<dbReference type="Pfam" id="PF01436">
    <property type="entry name" value="NHL"/>
    <property type="match status" value="5"/>
</dbReference>
<dbReference type="PANTHER" id="PTHR24104:SF25">
    <property type="entry name" value="PROTEIN LIN-41"/>
    <property type="match status" value="1"/>
</dbReference>
<dbReference type="AlphaFoldDB" id="A0A815P801"/>
<feature type="repeat" description="NHL" evidence="2">
    <location>
        <begin position="359"/>
        <end position="389"/>
    </location>
</feature>
<evidence type="ECO:0000256" key="1">
    <source>
        <dbReference type="ARBA" id="ARBA00022737"/>
    </source>
</evidence>
<dbReference type="Gene3D" id="2.40.10.500">
    <property type="match status" value="3"/>
</dbReference>
<dbReference type="EMBL" id="CAJNOJ010000429">
    <property type="protein sequence ID" value="CAF1445577.1"/>
    <property type="molecule type" value="Genomic_DNA"/>
</dbReference>
<dbReference type="PROSITE" id="PS51125">
    <property type="entry name" value="NHL"/>
    <property type="match status" value="6"/>
</dbReference>
<organism evidence="3 4">
    <name type="scientific">Adineta ricciae</name>
    <name type="common">Rotifer</name>
    <dbReference type="NCBI Taxonomy" id="249248"/>
    <lineage>
        <taxon>Eukaryota</taxon>
        <taxon>Metazoa</taxon>
        <taxon>Spiralia</taxon>
        <taxon>Gnathifera</taxon>
        <taxon>Rotifera</taxon>
        <taxon>Eurotatoria</taxon>
        <taxon>Bdelloidea</taxon>
        <taxon>Adinetida</taxon>
        <taxon>Adinetidae</taxon>
        <taxon>Adineta</taxon>
    </lineage>
</organism>
<reference evidence="3" key="1">
    <citation type="submission" date="2021-02" db="EMBL/GenBank/DDBJ databases">
        <authorList>
            <person name="Nowell W R."/>
        </authorList>
    </citation>
    <scope>NUCLEOTIDE SEQUENCE</scope>
</reference>